<evidence type="ECO:0000256" key="4">
    <source>
        <dbReference type="ARBA" id="ARBA00022989"/>
    </source>
</evidence>
<dbReference type="InterPro" id="IPR057420">
    <property type="entry name" value="Beta-prop_CGLA"/>
</dbReference>
<keyword evidence="3 8" id="KW-0732">Signal</keyword>
<dbReference type="SUPFAM" id="SSF69318">
    <property type="entry name" value="Integrin alpha N-terminal domain"/>
    <property type="match status" value="2"/>
</dbReference>
<dbReference type="GO" id="GO:0016020">
    <property type="term" value="C:membrane"/>
    <property type="evidence" value="ECO:0007669"/>
    <property type="project" value="UniProtKB-SubCell"/>
</dbReference>
<evidence type="ECO:0000313" key="12">
    <source>
        <dbReference type="Proteomes" id="UP001472866"/>
    </source>
</evidence>
<evidence type="ECO:0000256" key="1">
    <source>
        <dbReference type="ARBA" id="ARBA00004167"/>
    </source>
</evidence>
<dbReference type="InterPro" id="IPR015943">
    <property type="entry name" value="WD40/YVTN_repeat-like_dom_sf"/>
</dbReference>
<evidence type="ECO:0000259" key="9">
    <source>
        <dbReference type="Pfam" id="PF23722"/>
    </source>
</evidence>
<evidence type="ECO:0000256" key="3">
    <source>
        <dbReference type="ARBA" id="ARBA00022729"/>
    </source>
</evidence>
<dbReference type="InterPro" id="IPR045232">
    <property type="entry name" value="FAM234"/>
</dbReference>
<evidence type="ECO:0000259" key="10">
    <source>
        <dbReference type="Pfam" id="PF25292"/>
    </source>
</evidence>
<evidence type="ECO:0000256" key="2">
    <source>
        <dbReference type="ARBA" id="ARBA00022692"/>
    </source>
</evidence>
<name>A0AAX4PJH7_9CHLO</name>
<keyword evidence="5 7" id="KW-0472">Membrane</keyword>
<keyword evidence="12" id="KW-1185">Reference proteome</keyword>
<dbReference type="PANTHER" id="PTHR21419">
    <property type="match status" value="1"/>
</dbReference>
<proteinExistence type="predicted"/>
<evidence type="ECO:0000256" key="5">
    <source>
        <dbReference type="ARBA" id="ARBA00023136"/>
    </source>
</evidence>
<dbReference type="Gene3D" id="2.130.10.10">
    <property type="entry name" value="YVTN repeat-like/Quinoprotein amine dehydrogenase"/>
    <property type="match status" value="1"/>
</dbReference>
<evidence type="ECO:0000313" key="11">
    <source>
        <dbReference type="EMBL" id="WZN66084.1"/>
    </source>
</evidence>
<dbReference type="Pfam" id="PF01839">
    <property type="entry name" value="FG-GAP"/>
    <property type="match status" value="1"/>
</dbReference>
<dbReference type="EMBL" id="CP151514">
    <property type="protein sequence ID" value="WZN66084.1"/>
    <property type="molecule type" value="Genomic_DNA"/>
</dbReference>
<feature type="transmembrane region" description="Helical" evidence="7">
    <location>
        <begin position="803"/>
        <end position="824"/>
    </location>
</feature>
<sequence>MELRRSFLAWVVATVLVCAGLAAAQESDPIASDDVFDVGANKFLTRTAADARTIEDAFKDEDPVRSESCPVDLELSWMTEVSASVYATPIVADLYSDNHKDVVVPSFVHYLEVLEGFNGAKAAGWPVNHKSTLHNSPVVADCDFDGVPDIIIVTYSAEVVCFSDSGKRLLHAHLPGLELRKDWYVGLKPDHVDHDHPDVSDSAGEELLREVLMTPGEEEVPAAEREVRAEEPEDGAGGPGGRRRLMQFNVREAQRAAFPANLKENTLSDEAEESFQLLSGEDEFDFAEEDEFIDEVRAEEYDEAYDDYGDDEAFREDLDRYGDHYDDDWDEDYYEDIGFHHPEGRAEDYITVDPHVLCTPTVVDIDGDGYEDLVVAVTYLFDHEVYADPGRREELGQDVDIGNYLAGGVLAFDLITHEVKWHTHLDLSTHHVNFQAYMYSSPTVADLNADGKPEIVVGTSVGFVYVLDQNGTSMPGWPVQMGEVQAQVVVEDVNDDGALEIVACDSRGNVAAFSAAGVELWERHLGSLVANNPTVGDVNGDGATEVVVGTGSGTIFALDGATGRVVLSYQTNAMIMSSVLLAKLDDSAKPGLHLVTMSFDGFLYLVDGTTGCADVVDIGETSYSMVLFDDLDNDGFMDLLVSTMNGNVYCFKTRSRHDPLKVWASQVHEGNGFATKLDRESVAFTVDSRVPRDVSGQKVALSFEVRDKLMVTSSGDPKGLNGPYKVTLKLKGVGIEDMNAGTNPVVGVTNTFEVPGEYTMEIPCPRSRTTATIEILMEDRHGKRFSDSFSLSFHMSYYRILKWLLALPVIATALVIISFGRLLGDYSRDRGLVL</sequence>
<feature type="region of interest" description="Disordered" evidence="6">
    <location>
        <begin position="215"/>
        <end position="243"/>
    </location>
</feature>
<feature type="signal peptide" evidence="8">
    <location>
        <begin position="1"/>
        <end position="24"/>
    </location>
</feature>
<dbReference type="Proteomes" id="UP001472866">
    <property type="component" value="Chromosome 14"/>
</dbReference>
<feature type="chain" id="PRO_5043657460" evidence="8">
    <location>
        <begin position="25"/>
        <end position="834"/>
    </location>
</feature>
<dbReference type="Pfam" id="PF23722">
    <property type="entry name" value="Beta-sand_DEX1"/>
    <property type="match status" value="1"/>
</dbReference>
<keyword evidence="2 7" id="KW-0812">Transmembrane</keyword>
<evidence type="ECO:0000256" key="6">
    <source>
        <dbReference type="SAM" id="MobiDB-lite"/>
    </source>
</evidence>
<evidence type="ECO:0000256" key="7">
    <source>
        <dbReference type="SAM" id="Phobius"/>
    </source>
</evidence>
<dbReference type="InterPro" id="IPR056376">
    <property type="entry name" value="DEX1_C"/>
</dbReference>
<reference evidence="11 12" key="1">
    <citation type="submission" date="2024-03" db="EMBL/GenBank/DDBJ databases">
        <title>Complete genome sequence of the green alga Chloropicon roscoffensis RCC1871.</title>
        <authorList>
            <person name="Lemieux C."/>
            <person name="Pombert J.-F."/>
            <person name="Otis C."/>
            <person name="Turmel M."/>
        </authorList>
    </citation>
    <scope>NUCLEOTIDE SEQUENCE [LARGE SCALE GENOMIC DNA]</scope>
    <source>
        <strain evidence="11 12">RCC1871</strain>
    </source>
</reference>
<keyword evidence="4 7" id="KW-1133">Transmembrane helix</keyword>
<feature type="domain" description="Lambda-carrageenase beta-propeller" evidence="10">
    <location>
        <begin position="501"/>
        <end position="606"/>
    </location>
</feature>
<feature type="domain" description="DEX1 C-terminal" evidence="9">
    <location>
        <begin position="682"/>
        <end position="794"/>
    </location>
</feature>
<dbReference type="Pfam" id="PF25292">
    <property type="entry name" value="Beta-prop_CGLA"/>
    <property type="match status" value="1"/>
</dbReference>
<protein>
    <submittedName>
        <fullName evidence="11">Protein DEFECTIVE IN EXINE FORMATION</fullName>
    </submittedName>
</protein>
<dbReference type="InterPro" id="IPR013517">
    <property type="entry name" value="FG-GAP"/>
</dbReference>
<organism evidence="11 12">
    <name type="scientific">Chloropicon roscoffensis</name>
    <dbReference type="NCBI Taxonomy" id="1461544"/>
    <lineage>
        <taxon>Eukaryota</taxon>
        <taxon>Viridiplantae</taxon>
        <taxon>Chlorophyta</taxon>
        <taxon>Chloropicophyceae</taxon>
        <taxon>Chloropicales</taxon>
        <taxon>Chloropicaceae</taxon>
        <taxon>Chloropicon</taxon>
    </lineage>
</organism>
<gene>
    <name evidence="11" type="ORF">HKI87_14g76470</name>
</gene>
<dbReference type="AlphaFoldDB" id="A0AAX4PJH7"/>
<evidence type="ECO:0000256" key="8">
    <source>
        <dbReference type="SAM" id="SignalP"/>
    </source>
</evidence>
<accession>A0AAX4PJH7</accession>
<comment type="subcellular location">
    <subcellularLocation>
        <location evidence="1">Membrane</location>
        <topology evidence="1">Single-pass membrane protein</topology>
    </subcellularLocation>
</comment>
<dbReference type="InterPro" id="IPR028994">
    <property type="entry name" value="Integrin_alpha_N"/>
</dbReference>
<dbReference type="PANTHER" id="PTHR21419:SF23">
    <property type="entry name" value="PROTEIN DEFECTIVE IN EXINE FORMATION 1"/>
    <property type="match status" value="1"/>
</dbReference>